<keyword evidence="2" id="KW-1185">Reference proteome</keyword>
<evidence type="ECO:0000313" key="1">
    <source>
        <dbReference type="EMBL" id="CAG8472237.1"/>
    </source>
</evidence>
<dbReference type="Proteomes" id="UP000789375">
    <property type="component" value="Unassembled WGS sequence"/>
</dbReference>
<evidence type="ECO:0000313" key="2">
    <source>
        <dbReference type="Proteomes" id="UP000789375"/>
    </source>
</evidence>
<accession>A0A9N8Z861</accession>
<dbReference type="AlphaFoldDB" id="A0A9N8Z861"/>
<comment type="caution">
    <text evidence="1">The sequence shown here is derived from an EMBL/GenBank/DDBJ whole genome shotgun (WGS) entry which is preliminary data.</text>
</comment>
<dbReference type="EMBL" id="CAJVPP010000345">
    <property type="protein sequence ID" value="CAG8472237.1"/>
    <property type="molecule type" value="Genomic_DNA"/>
</dbReference>
<name>A0A9N8Z861_FUNMO</name>
<reference evidence="1" key="1">
    <citation type="submission" date="2021-06" db="EMBL/GenBank/DDBJ databases">
        <authorList>
            <person name="Kallberg Y."/>
            <person name="Tangrot J."/>
            <person name="Rosling A."/>
        </authorList>
    </citation>
    <scope>NUCLEOTIDE SEQUENCE</scope>
    <source>
        <strain evidence="1">87-6 pot B 2015</strain>
    </source>
</reference>
<gene>
    <name evidence="1" type="ORF">FMOSSE_LOCUS2573</name>
</gene>
<sequence length="48" mass="5580">MSYQILCTHAAFNWLELQSVVIFKPWSSHMTDGWRNTTTIRGTGYPSF</sequence>
<proteinExistence type="predicted"/>
<protein>
    <submittedName>
        <fullName evidence="1">1031_t:CDS:1</fullName>
    </submittedName>
</protein>
<organism evidence="1 2">
    <name type="scientific">Funneliformis mosseae</name>
    <name type="common">Endomycorrhizal fungus</name>
    <name type="synonym">Glomus mosseae</name>
    <dbReference type="NCBI Taxonomy" id="27381"/>
    <lineage>
        <taxon>Eukaryota</taxon>
        <taxon>Fungi</taxon>
        <taxon>Fungi incertae sedis</taxon>
        <taxon>Mucoromycota</taxon>
        <taxon>Glomeromycotina</taxon>
        <taxon>Glomeromycetes</taxon>
        <taxon>Glomerales</taxon>
        <taxon>Glomeraceae</taxon>
        <taxon>Funneliformis</taxon>
    </lineage>
</organism>